<dbReference type="EMBL" id="BJXW01000031">
    <property type="protein sequence ID" value="GEN32165.1"/>
    <property type="molecule type" value="Genomic_DNA"/>
</dbReference>
<organism evidence="1 2">
    <name type="scientific">Cerasibacillus quisquiliarum</name>
    <dbReference type="NCBI Taxonomy" id="227865"/>
    <lineage>
        <taxon>Bacteria</taxon>
        <taxon>Bacillati</taxon>
        <taxon>Bacillota</taxon>
        <taxon>Bacilli</taxon>
        <taxon>Bacillales</taxon>
        <taxon>Bacillaceae</taxon>
        <taxon>Cerasibacillus</taxon>
    </lineage>
</organism>
<reference evidence="1 2" key="1">
    <citation type="submission" date="2019-07" db="EMBL/GenBank/DDBJ databases">
        <title>Whole genome shotgun sequence of Cerasibacillus quisquiliarum NBRC 102429.</title>
        <authorList>
            <person name="Hosoyama A."/>
            <person name="Uohara A."/>
            <person name="Ohji S."/>
            <person name="Ichikawa N."/>
        </authorList>
    </citation>
    <scope>NUCLEOTIDE SEQUENCE [LARGE SCALE GENOMIC DNA]</scope>
    <source>
        <strain evidence="1 2">NBRC 102429</strain>
    </source>
</reference>
<evidence type="ECO:0000313" key="1">
    <source>
        <dbReference type="EMBL" id="GEN32165.1"/>
    </source>
</evidence>
<keyword evidence="2" id="KW-1185">Reference proteome</keyword>
<sequence>MKDVYKLPEDHLYIANRVLCIPFAQMDGEERSLWMERLMTYAYQSLTVGPLGTYEYYERYYLDEE</sequence>
<name>A0A511UZT6_9BACI</name>
<accession>A0A511UZT6</accession>
<comment type="caution">
    <text evidence="1">The sequence shown here is derived from an EMBL/GenBank/DDBJ whole genome shotgun (WGS) entry which is preliminary data.</text>
</comment>
<protein>
    <submittedName>
        <fullName evidence="1">Uncharacterized protein</fullName>
    </submittedName>
</protein>
<gene>
    <name evidence="1" type="ORF">CQU01_24030</name>
</gene>
<evidence type="ECO:0000313" key="2">
    <source>
        <dbReference type="Proteomes" id="UP000321491"/>
    </source>
</evidence>
<proteinExistence type="predicted"/>
<dbReference type="Proteomes" id="UP000321491">
    <property type="component" value="Unassembled WGS sequence"/>
</dbReference>
<dbReference type="AlphaFoldDB" id="A0A511UZT6"/>